<dbReference type="EMBL" id="BARU01040523">
    <property type="protein sequence ID" value="GAH78578.1"/>
    <property type="molecule type" value="Genomic_DNA"/>
</dbReference>
<name>X1K939_9ZZZZ</name>
<dbReference type="AlphaFoldDB" id="X1K939"/>
<reference evidence="1" key="1">
    <citation type="journal article" date="2014" name="Front. Microbiol.">
        <title>High frequency of phylogenetically diverse reductive dehalogenase-homologous genes in deep subseafloor sedimentary metagenomes.</title>
        <authorList>
            <person name="Kawai M."/>
            <person name="Futagami T."/>
            <person name="Toyoda A."/>
            <person name="Takaki Y."/>
            <person name="Nishi S."/>
            <person name="Hori S."/>
            <person name="Arai W."/>
            <person name="Tsubouchi T."/>
            <person name="Morono Y."/>
            <person name="Uchiyama I."/>
            <person name="Ito T."/>
            <person name="Fujiyama A."/>
            <person name="Inagaki F."/>
            <person name="Takami H."/>
        </authorList>
    </citation>
    <scope>NUCLEOTIDE SEQUENCE</scope>
    <source>
        <strain evidence="1">Expedition CK06-06</strain>
    </source>
</reference>
<protein>
    <submittedName>
        <fullName evidence="1">Uncharacterized protein</fullName>
    </submittedName>
</protein>
<proteinExistence type="predicted"/>
<gene>
    <name evidence="1" type="ORF">S03H2_62636</name>
</gene>
<comment type="caution">
    <text evidence="1">The sequence shown here is derived from an EMBL/GenBank/DDBJ whole genome shotgun (WGS) entry which is preliminary data.</text>
</comment>
<evidence type="ECO:0000313" key="1">
    <source>
        <dbReference type="EMBL" id="GAH78578.1"/>
    </source>
</evidence>
<sequence length="63" mass="7348">MASFDDNLPKVRRCPNCLGPAKMTAWRPEPGLNPITREYRCSICHYEWYHTTKHPGKFPTQEA</sequence>
<accession>X1K939</accession>
<organism evidence="1">
    <name type="scientific">marine sediment metagenome</name>
    <dbReference type="NCBI Taxonomy" id="412755"/>
    <lineage>
        <taxon>unclassified sequences</taxon>
        <taxon>metagenomes</taxon>
        <taxon>ecological metagenomes</taxon>
    </lineage>
</organism>